<organism evidence="3 4">
    <name type="scientific">Clostridium saudiense</name>
    <dbReference type="NCBI Taxonomy" id="1414720"/>
    <lineage>
        <taxon>Bacteria</taxon>
        <taxon>Bacillati</taxon>
        <taxon>Bacillota</taxon>
        <taxon>Clostridia</taxon>
        <taxon>Eubacteriales</taxon>
        <taxon>Clostridiaceae</taxon>
        <taxon>Clostridium</taxon>
    </lineage>
</organism>
<evidence type="ECO:0000259" key="2">
    <source>
        <dbReference type="Pfam" id="PF11760"/>
    </source>
</evidence>
<dbReference type="InterPro" id="IPR052553">
    <property type="entry name" value="CbiG_hydrolase"/>
</dbReference>
<dbReference type="Proteomes" id="UP000767334">
    <property type="component" value="Unassembled WGS sequence"/>
</dbReference>
<dbReference type="SUPFAM" id="SSF159664">
    <property type="entry name" value="CobE/GbiG C-terminal domain-like"/>
    <property type="match status" value="1"/>
</dbReference>
<sequence length="341" mass="37771">MICIISVTGKGDVLARRIEKELGGDLYLKSEINDFKLNNIMNICFEKYDSIIFISSTGIAVRAISKYLISKASDPAVVVVDVCNKFSISLVSGHLGGANNLTLKVSQVLGNTPVITTATDNMDILAPDVIAMNNDLIIDDFKIAKIIAGRLVNGESVYFKDDKKIIKCPKGYIETEEIQGNTLWITHKDSRKLKNEENNVVSYLDDYQDRTVLKLIRKDIVLGIGCKRDTDSIKLFNFINETLREKNIDIRAIDRIASINIKSDEKAILDLALTLNCDLLFFSAAEISKIEHKYQGSDFVKKSIGVSSVSEPVVELAGGEIIVSKIKKDGMTLCIGELKKE</sequence>
<dbReference type="Pfam" id="PF01890">
    <property type="entry name" value="CbiG_C"/>
    <property type="match status" value="1"/>
</dbReference>
<accession>A0ABS2FHQ0</accession>
<dbReference type="RefSeq" id="WP_148322251.1">
    <property type="nucleotide sequence ID" value="NZ_JACJLL010000076.1"/>
</dbReference>
<dbReference type="NCBIfam" id="NF004466">
    <property type="entry name" value="PRK05788.1-4"/>
    <property type="match status" value="1"/>
</dbReference>
<dbReference type="Gene3D" id="3.30.420.180">
    <property type="entry name" value="CobE/GbiG C-terminal domain"/>
    <property type="match status" value="1"/>
</dbReference>
<dbReference type="InterPro" id="IPR036518">
    <property type="entry name" value="CobE/GbiG_C_sf"/>
</dbReference>
<dbReference type="InterPro" id="IPR021744">
    <property type="entry name" value="CbiG_N"/>
</dbReference>
<evidence type="ECO:0000313" key="4">
    <source>
        <dbReference type="Proteomes" id="UP000767334"/>
    </source>
</evidence>
<gene>
    <name evidence="3" type="primary">cbiG</name>
    <name evidence="3" type="ORF">H6A19_11720</name>
</gene>
<dbReference type="GO" id="GO:0043779">
    <property type="term" value="F:cobalt-precorrin-5A acetaldehyde-lyase activity"/>
    <property type="evidence" value="ECO:0007669"/>
    <property type="project" value="UniProtKB-EC"/>
</dbReference>
<protein>
    <submittedName>
        <fullName evidence="3">Cobalt-precorrin 5A hydrolase</fullName>
        <ecNumber evidence="3">3.7.1.12</ecNumber>
    </submittedName>
</protein>
<reference evidence="3 4" key="1">
    <citation type="journal article" date="2021" name="Sci. Rep.">
        <title>The distribution of antibiotic resistance genes in chicken gut microbiota commensals.</title>
        <authorList>
            <person name="Juricova H."/>
            <person name="Matiasovicova J."/>
            <person name="Kubasova T."/>
            <person name="Cejkova D."/>
            <person name="Rychlik I."/>
        </authorList>
    </citation>
    <scope>NUCLEOTIDE SEQUENCE [LARGE SCALE GENOMIC DNA]</scope>
    <source>
        <strain evidence="3 4">An435</strain>
    </source>
</reference>
<dbReference type="EC" id="3.7.1.12" evidence="3"/>
<dbReference type="PANTHER" id="PTHR37477:SF1">
    <property type="entry name" value="COBALT-PRECORRIN-5A HYDROLASE"/>
    <property type="match status" value="1"/>
</dbReference>
<proteinExistence type="predicted"/>
<feature type="domain" description="Cobalamin synthesis G N-terminal" evidence="2">
    <location>
        <begin position="41"/>
        <end position="120"/>
    </location>
</feature>
<dbReference type="PANTHER" id="PTHR37477">
    <property type="entry name" value="COBALT-PRECORRIN-5A HYDROLASE"/>
    <property type="match status" value="1"/>
</dbReference>
<comment type="caution">
    <text evidence="3">The sequence shown here is derived from an EMBL/GenBank/DDBJ whole genome shotgun (WGS) entry which is preliminary data.</text>
</comment>
<dbReference type="InterPro" id="IPR002750">
    <property type="entry name" value="CobE/GbiG_C"/>
</dbReference>
<evidence type="ECO:0000313" key="3">
    <source>
        <dbReference type="EMBL" id="MBM6819994.1"/>
    </source>
</evidence>
<feature type="domain" description="CobE/GbiG C-terminal" evidence="1">
    <location>
        <begin position="220"/>
        <end position="335"/>
    </location>
</feature>
<evidence type="ECO:0000259" key="1">
    <source>
        <dbReference type="Pfam" id="PF01890"/>
    </source>
</evidence>
<dbReference type="Gene3D" id="3.40.50.11220">
    <property type="match status" value="1"/>
</dbReference>
<keyword evidence="3" id="KW-0378">Hydrolase</keyword>
<dbReference type="EMBL" id="JACJLL010000076">
    <property type="protein sequence ID" value="MBM6819994.1"/>
    <property type="molecule type" value="Genomic_DNA"/>
</dbReference>
<dbReference type="SUPFAM" id="SSF159672">
    <property type="entry name" value="CbiG N-terminal domain-like"/>
    <property type="match status" value="1"/>
</dbReference>
<dbReference type="InterPro" id="IPR038029">
    <property type="entry name" value="GbiG_N_sf"/>
</dbReference>
<dbReference type="Pfam" id="PF11760">
    <property type="entry name" value="CbiG_N"/>
    <property type="match status" value="1"/>
</dbReference>
<keyword evidence="4" id="KW-1185">Reference proteome</keyword>
<name>A0ABS2FHQ0_9CLOT</name>